<reference evidence="5" key="1">
    <citation type="submission" date="2020-10" db="EMBL/GenBank/DDBJ databases">
        <title>Connecting structure to function with the recovery of over 1000 high-quality activated sludge metagenome-assembled genomes encoding full-length rRNA genes using long-read sequencing.</title>
        <authorList>
            <person name="Singleton C.M."/>
            <person name="Petriglieri F."/>
            <person name="Kristensen J.M."/>
            <person name="Kirkegaard R.H."/>
            <person name="Michaelsen T.Y."/>
            <person name="Andersen M.H."/>
            <person name="Karst S.M."/>
            <person name="Dueholm M.S."/>
            <person name="Nielsen P.H."/>
            <person name="Albertsen M."/>
        </authorList>
    </citation>
    <scope>NUCLEOTIDE SEQUENCE</scope>
    <source>
        <strain evidence="5">EsbW_18-Q3-R4-48_MAXAC.044</strain>
    </source>
</reference>
<evidence type="ECO:0000256" key="2">
    <source>
        <dbReference type="ARBA" id="ARBA00022723"/>
    </source>
</evidence>
<accession>A0A9D7FA62</accession>
<evidence type="ECO:0000259" key="4">
    <source>
        <dbReference type="Pfam" id="PF01814"/>
    </source>
</evidence>
<keyword evidence="3" id="KW-0408">Iron</keyword>
<dbReference type="InterPro" id="IPR035938">
    <property type="entry name" value="Hemerythrin-like_sf"/>
</dbReference>
<dbReference type="AlphaFoldDB" id="A0A9D7FA62"/>
<sequence length="232" mass="26299">MQTFVWGEEFYTGIGTVDEQHHALVDLFNRLSASLTERDGAGEAAVQLAYAQLIDYTKYHFSAEKDLMQRTGVDQRHTTLHLRLHDEFVEQVRAMWSARSALSNPAEVFLSFLTSWLCLHVLGVDQSLARQIELIKSGKTPELAFELELLRPRDKSAEAMIKALRNTYQVVSRLSLDLISANHFLEERVAARTAELQQANAALILANQKLEVYSQTDGLLGIANRKYFDFLV</sequence>
<dbReference type="InterPro" id="IPR012827">
    <property type="entry name" value="Hemerythrin_metal-bd"/>
</dbReference>
<dbReference type="Gene3D" id="1.20.120.50">
    <property type="entry name" value="Hemerythrin-like"/>
    <property type="match status" value="1"/>
</dbReference>
<dbReference type="PANTHER" id="PTHR37164">
    <property type="entry name" value="BACTERIOHEMERYTHRIN"/>
    <property type="match status" value="1"/>
</dbReference>
<dbReference type="InterPro" id="IPR050669">
    <property type="entry name" value="Hemerythrin"/>
</dbReference>
<dbReference type="Proteomes" id="UP000886602">
    <property type="component" value="Unassembled WGS sequence"/>
</dbReference>
<evidence type="ECO:0000256" key="3">
    <source>
        <dbReference type="ARBA" id="ARBA00023004"/>
    </source>
</evidence>
<dbReference type="InterPro" id="IPR012312">
    <property type="entry name" value="Hemerythrin-like"/>
</dbReference>
<dbReference type="CDD" id="cd12107">
    <property type="entry name" value="Hemerythrin"/>
    <property type="match status" value="1"/>
</dbReference>
<evidence type="ECO:0000313" key="6">
    <source>
        <dbReference type="Proteomes" id="UP000886602"/>
    </source>
</evidence>
<dbReference type="EMBL" id="JADJNC010000004">
    <property type="protein sequence ID" value="MBK7422083.1"/>
    <property type="molecule type" value="Genomic_DNA"/>
</dbReference>
<dbReference type="SUPFAM" id="SSF47188">
    <property type="entry name" value="Hemerythrin-like"/>
    <property type="match status" value="1"/>
</dbReference>
<gene>
    <name evidence="5" type="ORF">IPJ48_02710</name>
</gene>
<dbReference type="Pfam" id="PF01814">
    <property type="entry name" value="Hemerythrin"/>
    <property type="match status" value="1"/>
</dbReference>
<comment type="caution">
    <text evidence="5">The sequence shown here is derived from an EMBL/GenBank/DDBJ whole genome shotgun (WGS) entry which is preliminary data.</text>
</comment>
<organism evidence="5 6">
    <name type="scientific">Candidatus Propionivibrio dominans</name>
    <dbReference type="NCBI Taxonomy" id="2954373"/>
    <lineage>
        <taxon>Bacteria</taxon>
        <taxon>Pseudomonadati</taxon>
        <taxon>Pseudomonadota</taxon>
        <taxon>Betaproteobacteria</taxon>
        <taxon>Rhodocyclales</taxon>
        <taxon>Rhodocyclaceae</taxon>
        <taxon>Propionivibrio</taxon>
    </lineage>
</organism>
<keyword evidence="2" id="KW-0479">Metal-binding</keyword>
<comment type="similarity">
    <text evidence="1">Belongs to the hemerythrin family.</text>
</comment>
<feature type="domain" description="Hemerythrin-like" evidence="4">
    <location>
        <begin position="12"/>
        <end position="129"/>
    </location>
</feature>
<name>A0A9D7FA62_9RHOO</name>
<protein>
    <submittedName>
        <fullName evidence="5">Hemerythrin family protein</fullName>
    </submittedName>
</protein>
<evidence type="ECO:0000313" key="5">
    <source>
        <dbReference type="EMBL" id="MBK7422083.1"/>
    </source>
</evidence>
<dbReference type="PANTHER" id="PTHR37164:SF1">
    <property type="entry name" value="BACTERIOHEMERYTHRIN"/>
    <property type="match status" value="1"/>
</dbReference>
<dbReference type="GO" id="GO:0046872">
    <property type="term" value="F:metal ion binding"/>
    <property type="evidence" value="ECO:0007669"/>
    <property type="project" value="UniProtKB-KW"/>
</dbReference>
<proteinExistence type="inferred from homology"/>
<evidence type="ECO:0000256" key="1">
    <source>
        <dbReference type="ARBA" id="ARBA00010587"/>
    </source>
</evidence>
<dbReference type="NCBIfam" id="TIGR02481">
    <property type="entry name" value="hemeryth_dom"/>
    <property type="match status" value="1"/>
</dbReference>